<evidence type="ECO:0000313" key="8">
    <source>
        <dbReference type="EMBL" id="QAS69689.1"/>
    </source>
</evidence>
<dbReference type="Gene3D" id="3.40.1280.10">
    <property type="match status" value="1"/>
</dbReference>
<dbReference type="CDD" id="cd18081">
    <property type="entry name" value="RlmH-like"/>
    <property type="match status" value="1"/>
</dbReference>
<keyword evidence="1 6" id="KW-0698">rRNA processing</keyword>
<dbReference type="Proteomes" id="UP000286907">
    <property type="component" value="Chromosome"/>
</dbReference>
<comment type="subcellular location">
    <subcellularLocation>
        <location evidence="6">Cytoplasm</location>
    </subcellularLocation>
</comment>
<protein>
    <recommendedName>
        <fullName evidence="6">Ribosomal RNA large subunit methyltransferase H</fullName>
        <ecNumber evidence="6">2.1.1.177</ecNumber>
    </recommendedName>
    <alternativeName>
        <fullName evidence="6">23S rRNA (pseudouridine1915-N3)-methyltransferase</fullName>
    </alternativeName>
    <alternativeName>
        <fullName evidence="6">23S rRNA m3Psi1915 methyltransferase</fullName>
    </alternativeName>
    <alternativeName>
        <fullName evidence="6">rRNA (pseudouridine-N3-)-methyltransferase RlmH</fullName>
    </alternativeName>
</protein>
<dbReference type="GO" id="GO:0070038">
    <property type="term" value="F:rRNA (pseudouridine-N3-)-methyltransferase activity"/>
    <property type="evidence" value="ECO:0007669"/>
    <property type="project" value="UniProtKB-UniRule"/>
</dbReference>
<reference evidence="8" key="3">
    <citation type="submission" date="2020-01" db="EMBL/GenBank/DDBJ databases">
        <authorList>
            <person name="Cousin F.J."/>
            <person name="Le Guellec R."/>
            <person name="Cretenet M."/>
        </authorList>
    </citation>
    <scope>NUCLEOTIDE SEQUENCE</scope>
    <source>
        <strain evidence="8">UCMA 15228</strain>
    </source>
</reference>
<comment type="similarity">
    <text evidence="5 6">Belongs to the RNA methyltransferase RlmH family.</text>
</comment>
<keyword evidence="6" id="KW-0963">Cytoplasm</keyword>
<dbReference type="EMBL" id="CP029684">
    <property type="protein sequence ID" value="QAS69689.1"/>
    <property type="molecule type" value="Genomic_DNA"/>
</dbReference>
<dbReference type="NCBIfam" id="TIGR00246">
    <property type="entry name" value="tRNA_RlmH_YbeA"/>
    <property type="match status" value="1"/>
</dbReference>
<proteinExistence type="inferred from homology"/>
<dbReference type="AlphaFoldDB" id="A0AAJ1RA74"/>
<organism evidence="7 10">
    <name type="scientific">Oenococcus sicerae</name>
    <dbReference type="NCBI Taxonomy" id="2203724"/>
    <lineage>
        <taxon>Bacteria</taxon>
        <taxon>Bacillati</taxon>
        <taxon>Bacillota</taxon>
        <taxon>Bacilli</taxon>
        <taxon>Lactobacillales</taxon>
        <taxon>Lactobacillaceae</taxon>
        <taxon>Oenococcus</taxon>
    </lineage>
</organism>
<dbReference type="PANTHER" id="PTHR33603:SF1">
    <property type="entry name" value="RIBOSOMAL RNA LARGE SUBUNIT METHYLTRANSFERASE H"/>
    <property type="match status" value="1"/>
</dbReference>
<dbReference type="Proteomes" id="UP001167919">
    <property type="component" value="Unassembled WGS sequence"/>
</dbReference>
<keyword evidence="3 6" id="KW-0808">Transferase</keyword>
<evidence type="ECO:0000313" key="10">
    <source>
        <dbReference type="Proteomes" id="UP001167919"/>
    </source>
</evidence>
<evidence type="ECO:0000256" key="2">
    <source>
        <dbReference type="ARBA" id="ARBA00022603"/>
    </source>
</evidence>
<name>A0AAJ1RA74_9LACO</name>
<evidence type="ECO:0000313" key="9">
    <source>
        <dbReference type="Proteomes" id="UP000286907"/>
    </source>
</evidence>
<dbReference type="EMBL" id="SDWY01000002">
    <property type="protein sequence ID" value="MDN6900080.1"/>
    <property type="molecule type" value="Genomic_DNA"/>
</dbReference>
<dbReference type="NCBIfam" id="NF000985">
    <property type="entry name" value="PRK00103.1-3"/>
    <property type="match status" value="1"/>
</dbReference>
<dbReference type="InterPro" id="IPR003742">
    <property type="entry name" value="RlmH-like"/>
</dbReference>
<sequence>MLNIRILVVGKIKEKYFTAALVEYLKRLSRFVRTEIVEVKDEATPEKASSSDNERILQNEGQRLIEKIDHRDFVFALAIEGKLISSENLAAEMNRLPIDGYSTIDFVIGGSLGLSNEVKKRANAKISFGRITLPHQLARVVLCEQVYRAFMINEGSPYHK</sequence>
<dbReference type="GO" id="GO:0005737">
    <property type="term" value="C:cytoplasm"/>
    <property type="evidence" value="ECO:0007669"/>
    <property type="project" value="UniProtKB-SubCell"/>
</dbReference>
<evidence type="ECO:0000256" key="6">
    <source>
        <dbReference type="HAMAP-Rule" id="MF_00658"/>
    </source>
</evidence>
<dbReference type="HAMAP" id="MF_00658">
    <property type="entry name" value="23SrRNA_methyltr_H"/>
    <property type="match status" value="1"/>
</dbReference>
<evidence type="ECO:0000256" key="1">
    <source>
        <dbReference type="ARBA" id="ARBA00022552"/>
    </source>
</evidence>
<dbReference type="PANTHER" id="PTHR33603">
    <property type="entry name" value="METHYLTRANSFERASE"/>
    <property type="match status" value="1"/>
</dbReference>
<evidence type="ECO:0000313" key="7">
    <source>
        <dbReference type="EMBL" id="MDN6900080.1"/>
    </source>
</evidence>
<comment type="function">
    <text evidence="6">Specifically methylates the pseudouridine at position 1915 (m3Psi1915) in 23S rRNA.</text>
</comment>
<keyword evidence="9" id="KW-1185">Reference proteome</keyword>
<reference evidence="8 9" key="1">
    <citation type="journal article" date="2019" name="Syst. Appl. Microbiol.">
        <title>Oenococcus sicerae sp. nov., isolated from French cider.</title>
        <authorList>
            <person name="Cousin F.J."/>
            <person name="Le Guellec R."/>
            <person name="Chagnot C."/>
            <person name="Goux D."/>
            <person name="Dalmasso M."/>
            <person name="Laplace J.M."/>
            <person name="Cretenet M."/>
        </authorList>
    </citation>
    <scope>NUCLEOTIDE SEQUENCE [LARGE SCALE GENOMIC DNA]</scope>
    <source>
        <strain evidence="8 9">UCMA 15228</strain>
    </source>
</reference>
<evidence type="ECO:0000256" key="3">
    <source>
        <dbReference type="ARBA" id="ARBA00022679"/>
    </source>
</evidence>
<gene>
    <name evidence="6 7" type="primary">rlmH</name>
    <name evidence="8" type="ORF">DLJ48_03730</name>
    <name evidence="7" type="ORF">EVC35_03555</name>
</gene>
<dbReference type="PIRSF" id="PIRSF004505">
    <property type="entry name" value="MT_bac"/>
    <property type="match status" value="1"/>
</dbReference>
<evidence type="ECO:0000256" key="4">
    <source>
        <dbReference type="ARBA" id="ARBA00022691"/>
    </source>
</evidence>
<accession>A0AAJ1RA74</accession>
<keyword evidence="4 6" id="KW-0949">S-adenosyl-L-methionine</keyword>
<feature type="binding site" evidence="6">
    <location>
        <begin position="128"/>
        <end position="133"/>
    </location>
    <ligand>
        <name>S-adenosyl-L-methionine</name>
        <dbReference type="ChEBI" id="CHEBI:59789"/>
    </ligand>
</feature>
<evidence type="ECO:0000256" key="5">
    <source>
        <dbReference type="ARBA" id="ARBA00038303"/>
    </source>
</evidence>
<dbReference type="Pfam" id="PF02590">
    <property type="entry name" value="SPOUT_MTase"/>
    <property type="match status" value="1"/>
</dbReference>
<feature type="binding site" evidence="6">
    <location>
        <position position="109"/>
    </location>
    <ligand>
        <name>S-adenosyl-L-methionine</name>
        <dbReference type="ChEBI" id="CHEBI:59789"/>
    </ligand>
</feature>
<feature type="binding site" evidence="6">
    <location>
        <position position="77"/>
    </location>
    <ligand>
        <name>S-adenosyl-L-methionine</name>
        <dbReference type="ChEBI" id="CHEBI:59789"/>
    </ligand>
</feature>
<dbReference type="RefSeq" id="WP_128686020.1">
    <property type="nucleotide sequence ID" value="NZ_CP029684.2"/>
</dbReference>
<dbReference type="EC" id="2.1.1.177" evidence="6"/>
<dbReference type="InterPro" id="IPR029026">
    <property type="entry name" value="tRNA_m1G_MTases_N"/>
</dbReference>
<dbReference type="SUPFAM" id="SSF75217">
    <property type="entry name" value="alpha/beta knot"/>
    <property type="match status" value="1"/>
</dbReference>
<reference evidence="7" key="2">
    <citation type="submission" date="2019-01" db="EMBL/GenBank/DDBJ databases">
        <title>Oenococcus sicerae UCMA17102.</title>
        <authorList>
            <person name="Cousin F.J."/>
            <person name="Le Guellec R."/>
            <person name="Cretenet M."/>
        </authorList>
    </citation>
    <scope>NUCLEOTIDE SEQUENCE</scope>
    <source>
        <strain evidence="7">UCMA17102</strain>
    </source>
</reference>
<comment type="subunit">
    <text evidence="6">Homodimer.</text>
</comment>
<keyword evidence="2 6" id="KW-0489">Methyltransferase</keyword>
<dbReference type="InterPro" id="IPR029028">
    <property type="entry name" value="Alpha/beta_knot_MTases"/>
</dbReference>
<comment type="catalytic activity">
    <reaction evidence="6">
        <text>pseudouridine(1915) in 23S rRNA + S-adenosyl-L-methionine = N(3)-methylpseudouridine(1915) in 23S rRNA + S-adenosyl-L-homocysteine + H(+)</text>
        <dbReference type="Rhea" id="RHEA:42752"/>
        <dbReference type="Rhea" id="RHEA-COMP:10221"/>
        <dbReference type="Rhea" id="RHEA-COMP:10222"/>
        <dbReference type="ChEBI" id="CHEBI:15378"/>
        <dbReference type="ChEBI" id="CHEBI:57856"/>
        <dbReference type="ChEBI" id="CHEBI:59789"/>
        <dbReference type="ChEBI" id="CHEBI:65314"/>
        <dbReference type="ChEBI" id="CHEBI:74486"/>
        <dbReference type="EC" id="2.1.1.177"/>
    </reaction>
</comment>